<evidence type="ECO:0000313" key="5">
    <source>
        <dbReference type="EMBL" id="KAK4396211.1"/>
    </source>
</evidence>
<dbReference type="PROSITE" id="PS00285">
    <property type="entry name" value="POTATO_INHIBITOR"/>
    <property type="match status" value="1"/>
</dbReference>
<dbReference type="Gene3D" id="3.30.10.10">
    <property type="entry name" value="Trypsin Inhibitor V, subunit A"/>
    <property type="match status" value="1"/>
</dbReference>
<dbReference type="InterPro" id="IPR000864">
    <property type="entry name" value="Prot_inh_pot1"/>
</dbReference>
<dbReference type="SUPFAM" id="SSF54654">
    <property type="entry name" value="CI-2 family of serine protease inhibitors"/>
    <property type="match status" value="1"/>
</dbReference>
<evidence type="ECO:0000256" key="3">
    <source>
        <dbReference type="ARBA" id="ARBA00022900"/>
    </source>
</evidence>
<dbReference type="InterPro" id="IPR036354">
    <property type="entry name" value="Prot_inh_pot1_sf"/>
</dbReference>
<feature type="region of interest" description="Disordered" evidence="4">
    <location>
        <begin position="1"/>
        <end position="32"/>
    </location>
</feature>
<dbReference type="PRINTS" id="PR00292">
    <property type="entry name" value="POTATOINHBTR"/>
</dbReference>
<gene>
    <name evidence="5" type="ORF">Sango_1457700</name>
</gene>
<feature type="compositionally biased region" description="Basic and acidic residues" evidence="4">
    <location>
        <begin position="1"/>
        <end position="15"/>
    </location>
</feature>
<evidence type="ECO:0000256" key="2">
    <source>
        <dbReference type="ARBA" id="ARBA00022690"/>
    </source>
</evidence>
<keyword evidence="2" id="KW-0646">Protease inhibitor</keyword>
<accession>A0AAE1WMW4</accession>
<evidence type="ECO:0000313" key="6">
    <source>
        <dbReference type="Proteomes" id="UP001289374"/>
    </source>
</evidence>
<dbReference type="PANTHER" id="PTHR33091:SF29">
    <property type="entry name" value="SUBTILISIN INHIBITOR 1"/>
    <property type="match status" value="1"/>
</dbReference>
<dbReference type="AlphaFoldDB" id="A0AAE1WMW4"/>
<evidence type="ECO:0000256" key="4">
    <source>
        <dbReference type="SAM" id="MobiDB-lite"/>
    </source>
</evidence>
<protein>
    <submittedName>
        <fullName evidence="5">Subtilisin inhibitor 1</fullName>
    </submittedName>
</protein>
<dbReference type="EMBL" id="JACGWL010000008">
    <property type="protein sequence ID" value="KAK4396211.1"/>
    <property type="molecule type" value="Genomic_DNA"/>
</dbReference>
<reference evidence="5" key="2">
    <citation type="journal article" date="2024" name="Plant">
        <title>Genomic evolution and insights into agronomic trait innovations of Sesamum species.</title>
        <authorList>
            <person name="Miao H."/>
            <person name="Wang L."/>
            <person name="Qu L."/>
            <person name="Liu H."/>
            <person name="Sun Y."/>
            <person name="Le M."/>
            <person name="Wang Q."/>
            <person name="Wei S."/>
            <person name="Zheng Y."/>
            <person name="Lin W."/>
            <person name="Duan Y."/>
            <person name="Cao H."/>
            <person name="Xiong S."/>
            <person name="Wang X."/>
            <person name="Wei L."/>
            <person name="Li C."/>
            <person name="Ma Q."/>
            <person name="Ju M."/>
            <person name="Zhao R."/>
            <person name="Li G."/>
            <person name="Mu C."/>
            <person name="Tian Q."/>
            <person name="Mei H."/>
            <person name="Zhang T."/>
            <person name="Gao T."/>
            <person name="Zhang H."/>
        </authorList>
    </citation>
    <scope>NUCLEOTIDE SEQUENCE</scope>
    <source>
        <strain evidence="5">K16</strain>
    </source>
</reference>
<sequence length="92" mass="10201">MAEKESQPLEVHQEPIPELSPAPHEAAGKSRWPEVVGLTAEEAERKIKEEMPAGTHIYALPSDSYVTMDFRTDRVRIFTDSSGKVSSPPRIG</sequence>
<comment type="similarity">
    <text evidence="1">Belongs to the protease inhibitor I13 (potato type I serine protease inhibitor) family.</text>
</comment>
<proteinExistence type="inferred from homology"/>
<dbReference type="GO" id="GO:0009611">
    <property type="term" value="P:response to wounding"/>
    <property type="evidence" value="ECO:0007669"/>
    <property type="project" value="InterPro"/>
</dbReference>
<organism evidence="5 6">
    <name type="scientific">Sesamum angolense</name>
    <dbReference type="NCBI Taxonomy" id="2727404"/>
    <lineage>
        <taxon>Eukaryota</taxon>
        <taxon>Viridiplantae</taxon>
        <taxon>Streptophyta</taxon>
        <taxon>Embryophyta</taxon>
        <taxon>Tracheophyta</taxon>
        <taxon>Spermatophyta</taxon>
        <taxon>Magnoliopsida</taxon>
        <taxon>eudicotyledons</taxon>
        <taxon>Gunneridae</taxon>
        <taxon>Pentapetalae</taxon>
        <taxon>asterids</taxon>
        <taxon>lamiids</taxon>
        <taxon>Lamiales</taxon>
        <taxon>Pedaliaceae</taxon>
        <taxon>Sesamum</taxon>
    </lineage>
</organism>
<dbReference type="PANTHER" id="PTHR33091">
    <property type="entry name" value="PROTEIN, PUTATIVE, EXPRESSED-RELATED"/>
    <property type="match status" value="1"/>
</dbReference>
<evidence type="ECO:0000256" key="1">
    <source>
        <dbReference type="ARBA" id="ARBA00008210"/>
    </source>
</evidence>
<dbReference type="GO" id="GO:0004867">
    <property type="term" value="F:serine-type endopeptidase inhibitor activity"/>
    <property type="evidence" value="ECO:0007669"/>
    <property type="project" value="UniProtKB-KW"/>
</dbReference>
<dbReference type="Pfam" id="PF00280">
    <property type="entry name" value="potato_inhibit"/>
    <property type="match status" value="1"/>
</dbReference>
<keyword evidence="3" id="KW-0722">Serine protease inhibitor</keyword>
<name>A0AAE1WMW4_9LAMI</name>
<reference evidence="5" key="1">
    <citation type="submission" date="2020-06" db="EMBL/GenBank/DDBJ databases">
        <authorList>
            <person name="Li T."/>
            <person name="Hu X."/>
            <person name="Zhang T."/>
            <person name="Song X."/>
            <person name="Zhang H."/>
            <person name="Dai N."/>
            <person name="Sheng W."/>
            <person name="Hou X."/>
            <person name="Wei L."/>
        </authorList>
    </citation>
    <scope>NUCLEOTIDE SEQUENCE</scope>
    <source>
        <strain evidence="5">K16</strain>
        <tissue evidence="5">Leaf</tissue>
    </source>
</reference>
<keyword evidence="6" id="KW-1185">Reference proteome</keyword>
<comment type="caution">
    <text evidence="5">The sequence shown here is derived from an EMBL/GenBank/DDBJ whole genome shotgun (WGS) entry which is preliminary data.</text>
</comment>
<dbReference type="Proteomes" id="UP001289374">
    <property type="component" value="Unassembled WGS sequence"/>
</dbReference>